<evidence type="ECO:0000256" key="5">
    <source>
        <dbReference type="ARBA" id="ARBA00023274"/>
    </source>
</evidence>
<dbReference type="GO" id="GO:0005840">
    <property type="term" value="C:ribosome"/>
    <property type="evidence" value="ECO:0007669"/>
    <property type="project" value="UniProtKB-KW"/>
</dbReference>
<dbReference type="EMBL" id="FPHF01000072">
    <property type="protein sequence ID" value="SFV63875.1"/>
    <property type="molecule type" value="Genomic_DNA"/>
</dbReference>
<proteinExistence type="inferred from homology"/>
<dbReference type="GO" id="GO:0019843">
    <property type="term" value="F:rRNA binding"/>
    <property type="evidence" value="ECO:0007669"/>
    <property type="project" value="UniProtKB-KW"/>
</dbReference>
<protein>
    <submittedName>
        <fullName evidence="7">LSU ribosomal protein L9p</fullName>
    </submittedName>
</protein>
<sequence>MKVLLIKDVKSLGKSGEVKEVKDGYGKNFLIGKGFAKAATPEILAQHKEDEIQAAADLAAEISLQKENALKLEKAEVIITKKMGDNGHLFGSITKDEVAHALFEQHGITIDKKHITDKKVIKTVGEHDLDLKLGHGIHATLHVDVQGQK</sequence>
<dbReference type="Pfam" id="PF01281">
    <property type="entry name" value="Ribosomal_L9_N"/>
    <property type="match status" value="1"/>
</dbReference>
<organism evidence="7">
    <name type="scientific">hydrothermal vent metagenome</name>
    <dbReference type="NCBI Taxonomy" id="652676"/>
    <lineage>
        <taxon>unclassified sequences</taxon>
        <taxon>metagenomes</taxon>
        <taxon>ecological metagenomes</taxon>
    </lineage>
</organism>
<dbReference type="PROSITE" id="PS00651">
    <property type="entry name" value="RIBOSOMAL_L9"/>
    <property type="match status" value="1"/>
</dbReference>
<dbReference type="InterPro" id="IPR000244">
    <property type="entry name" value="Ribosomal_bL9"/>
</dbReference>
<dbReference type="NCBIfam" id="TIGR00158">
    <property type="entry name" value="L9"/>
    <property type="match status" value="1"/>
</dbReference>
<dbReference type="InterPro" id="IPR020070">
    <property type="entry name" value="Ribosomal_bL9_N"/>
</dbReference>
<keyword evidence="3" id="KW-0694">RNA-binding</keyword>
<evidence type="ECO:0000256" key="3">
    <source>
        <dbReference type="ARBA" id="ARBA00022884"/>
    </source>
</evidence>
<evidence type="ECO:0000256" key="4">
    <source>
        <dbReference type="ARBA" id="ARBA00022980"/>
    </source>
</evidence>
<dbReference type="Pfam" id="PF03948">
    <property type="entry name" value="Ribosomal_L9_C"/>
    <property type="match status" value="1"/>
</dbReference>
<accession>A0A1W1CDU2</accession>
<dbReference type="Gene3D" id="3.40.5.10">
    <property type="entry name" value="Ribosomal protein L9, N-terminal domain"/>
    <property type="match status" value="1"/>
</dbReference>
<keyword evidence="2" id="KW-0699">rRNA-binding</keyword>
<dbReference type="Gene3D" id="3.10.430.100">
    <property type="entry name" value="Ribosomal protein L9, C-terminal domain"/>
    <property type="match status" value="1"/>
</dbReference>
<dbReference type="SUPFAM" id="SSF55653">
    <property type="entry name" value="Ribosomal protein L9 C-domain"/>
    <property type="match status" value="1"/>
</dbReference>
<evidence type="ECO:0000256" key="2">
    <source>
        <dbReference type="ARBA" id="ARBA00022730"/>
    </source>
</evidence>
<dbReference type="HAMAP" id="MF_00503">
    <property type="entry name" value="Ribosomal_bL9"/>
    <property type="match status" value="1"/>
</dbReference>
<dbReference type="InterPro" id="IPR020594">
    <property type="entry name" value="Ribosomal_bL9_bac/chp"/>
</dbReference>
<gene>
    <name evidence="7" type="ORF">MNB_SM-4-362</name>
</gene>
<dbReference type="InterPro" id="IPR020069">
    <property type="entry name" value="Ribosomal_bL9_C"/>
</dbReference>
<dbReference type="GO" id="GO:0003735">
    <property type="term" value="F:structural constituent of ribosome"/>
    <property type="evidence" value="ECO:0007669"/>
    <property type="project" value="InterPro"/>
</dbReference>
<dbReference type="InterPro" id="IPR009027">
    <property type="entry name" value="Ribosomal_bL9/RNase_H1_N"/>
</dbReference>
<keyword evidence="4 7" id="KW-0689">Ribosomal protein</keyword>
<dbReference type="InterPro" id="IPR036791">
    <property type="entry name" value="Ribosomal_bL9_C_sf"/>
</dbReference>
<evidence type="ECO:0000259" key="6">
    <source>
        <dbReference type="PROSITE" id="PS00651"/>
    </source>
</evidence>
<dbReference type="GO" id="GO:1990904">
    <property type="term" value="C:ribonucleoprotein complex"/>
    <property type="evidence" value="ECO:0007669"/>
    <property type="project" value="UniProtKB-KW"/>
</dbReference>
<dbReference type="InterPro" id="IPR036935">
    <property type="entry name" value="Ribosomal_bL9_N_sf"/>
</dbReference>
<dbReference type="AlphaFoldDB" id="A0A1W1CDU2"/>
<keyword evidence="5" id="KW-0687">Ribonucleoprotein</keyword>
<dbReference type="GO" id="GO:0006412">
    <property type="term" value="P:translation"/>
    <property type="evidence" value="ECO:0007669"/>
    <property type="project" value="InterPro"/>
</dbReference>
<evidence type="ECO:0000313" key="7">
    <source>
        <dbReference type="EMBL" id="SFV63875.1"/>
    </source>
</evidence>
<name>A0A1W1CDU2_9ZZZZ</name>
<feature type="domain" description="Ribosomal protein L9" evidence="6">
    <location>
        <begin position="13"/>
        <end position="40"/>
    </location>
</feature>
<evidence type="ECO:0000256" key="1">
    <source>
        <dbReference type="ARBA" id="ARBA00010605"/>
    </source>
</evidence>
<reference evidence="7" key="1">
    <citation type="submission" date="2016-10" db="EMBL/GenBank/DDBJ databases">
        <authorList>
            <person name="de Groot N.N."/>
        </authorList>
    </citation>
    <scope>NUCLEOTIDE SEQUENCE</scope>
</reference>
<comment type="similarity">
    <text evidence="1">Belongs to the bacterial ribosomal protein bL9 family.</text>
</comment>
<dbReference type="PANTHER" id="PTHR21368">
    <property type="entry name" value="50S RIBOSOMAL PROTEIN L9"/>
    <property type="match status" value="1"/>
</dbReference>
<dbReference type="SUPFAM" id="SSF55658">
    <property type="entry name" value="L9 N-domain-like"/>
    <property type="match status" value="1"/>
</dbReference>